<dbReference type="AlphaFoldDB" id="A0AAD6U1E3"/>
<protein>
    <submittedName>
        <fullName evidence="2">Uncharacterized protein</fullName>
    </submittedName>
</protein>
<evidence type="ECO:0000313" key="2">
    <source>
        <dbReference type="EMBL" id="KAJ7086818.1"/>
    </source>
</evidence>
<proteinExistence type="predicted"/>
<feature type="compositionally biased region" description="Low complexity" evidence="1">
    <location>
        <begin position="69"/>
        <end position="81"/>
    </location>
</feature>
<name>A0AAD6U1E3_9AGAR</name>
<keyword evidence="3" id="KW-1185">Reference proteome</keyword>
<evidence type="ECO:0000313" key="3">
    <source>
        <dbReference type="Proteomes" id="UP001222325"/>
    </source>
</evidence>
<comment type="caution">
    <text evidence="2">The sequence shown here is derived from an EMBL/GenBank/DDBJ whole genome shotgun (WGS) entry which is preliminary data.</text>
</comment>
<evidence type="ECO:0000256" key="1">
    <source>
        <dbReference type="SAM" id="MobiDB-lite"/>
    </source>
</evidence>
<organism evidence="2 3">
    <name type="scientific">Mycena belliarum</name>
    <dbReference type="NCBI Taxonomy" id="1033014"/>
    <lineage>
        <taxon>Eukaryota</taxon>
        <taxon>Fungi</taxon>
        <taxon>Dikarya</taxon>
        <taxon>Basidiomycota</taxon>
        <taxon>Agaricomycotina</taxon>
        <taxon>Agaricomycetes</taxon>
        <taxon>Agaricomycetidae</taxon>
        <taxon>Agaricales</taxon>
        <taxon>Marasmiineae</taxon>
        <taxon>Mycenaceae</taxon>
        <taxon>Mycena</taxon>
    </lineage>
</organism>
<sequence length="160" mass="17750">MSRPLLNVARKHIARRPRDPDRLLARSQTPCACAPPTRQVSPVARHTPIERPHIGWTRTTRDCPRKSAARSARPADSGPPSGEAPQVGPFTEIAARCVLRRRLARGAGGNRARTPCRNPPRRRAPRRANRSGAVPPAFLPLSSRRKRAPCCRTLRTQNVM</sequence>
<feature type="compositionally biased region" description="Basic and acidic residues" evidence="1">
    <location>
        <begin position="47"/>
        <end position="65"/>
    </location>
</feature>
<feature type="region of interest" description="Disordered" evidence="1">
    <location>
        <begin position="102"/>
        <end position="138"/>
    </location>
</feature>
<dbReference type="EMBL" id="JARJCN010000030">
    <property type="protein sequence ID" value="KAJ7086818.1"/>
    <property type="molecule type" value="Genomic_DNA"/>
</dbReference>
<dbReference type="Proteomes" id="UP001222325">
    <property type="component" value="Unassembled WGS sequence"/>
</dbReference>
<reference evidence="2" key="1">
    <citation type="submission" date="2023-03" db="EMBL/GenBank/DDBJ databases">
        <title>Massive genome expansion in bonnet fungi (Mycena s.s.) driven by repeated elements and novel gene families across ecological guilds.</title>
        <authorList>
            <consortium name="Lawrence Berkeley National Laboratory"/>
            <person name="Harder C.B."/>
            <person name="Miyauchi S."/>
            <person name="Viragh M."/>
            <person name="Kuo A."/>
            <person name="Thoen E."/>
            <person name="Andreopoulos B."/>
            <person name="Lu D."/>
            <person name="Skrede I."/>
            <person name="Drula E."/>
            <person name="Henrissat B."/>
            <person name="Morin E."/>
            <person name="Kohler A."/>
            <person name="Barry K."/>
            <person name="LaButti K."/>
            <person name="Morin E."/>
            <person name="Salamov A."/>
            <person name="Lipzen A."/>
            <person name="Mereny Z."/>
            <person name="Hegedus B."/>
            <person name="Baldrian P."/>
            <person name="Stursova M."/>
            <person name="Weitz H."/>
            <person name="Taylor A."/>
            <person name="Grigoriev I.V."/>
            <person name="Nagy L.G."/>
            <person name="Martin F."/>
            <person name="Kauserud H."/>
        </authorList>
    </citation>
    <scope>NUCLEOTIDE SEQUENCE</scope>
    <source>
        <strain evidence="2">CBHHK173m</strain>
    </source>
</reference>
<feature type="region of interest" description="Disordered" evidence="1">
    <location>
        <begin position="1"/>
        <end position="89"/>
    </location>
</feature>
<feature type="compositionally biased region" description="Basic residues" evidence="1">
    <location>
        <begin position="119"/>
        <end position="129"/>
    </location>
</feature>
<accession>A0AAD6U1E3</accession>
<gene>
    <name evidence="2" type="ORF">B0H15DRAFT_341681</name>
</gene>